<dbReference type="Proteomes" id="UP001499979">
    <property type="component" value="Unassembled WGS sequence"/>
</dbReference>
<feature type="transmembrane region" description="Helical" evidence="8">
    <location>
        <begin position="65"/>
        <end position="84"/>
    </location>
</feature>
<dbReference type="RefSeq" id="WP_343906934.1">
    <property type="nucleotide sequence ID" value="NZ_BAAAJE010000006.1"/>
</dbReference>
<feature type="transmembrane region" description="Helical" evidence="8">
    <location>
        <begin position="311"/>
        <end position="327"/>
    </location>
</feature>
<comment type="subcellular location">
    <subcellularLocation>
        <location evidence="1">Cell membrane</location>
        <topology evidence="1">Multi-pass membrane protein</topology>
    </subcellularLocation>
</comment>
<sequence length="330" mass="34187">MSTATSSPAPASTGDNSRRTAVRDLLSSDRPYGVLLALIALVIFFSIKSDVFFTGANLENIGRQTTLVTIMAVGMTFIIISAEIDLSVASILKLSCVSAALFMNDFSDNWALGALVGIGVGALIGLVNGLLTTKLGIPSFLVTLGMLGVAKGIAFVITDTAPVLVDNRTFWAVFYEGTIAGIPVPIVWTLIALAIGSVLLHLSTFGRKVYATGGNATAARYSGINTDRTKILCFVLTGVLAGLASLIFTAQGHAARPDFADGLELDVIAAVILGGTSLFGGRGTIIGTLIGSLIIGVLNNGLVLIGVSSSWQIAVKGFIIILAVALSKRR</sequence>
<keyword evidence="6 8" id="KW-1133">Transmembrane helix</keyword>
<name>A0ABN1UC28_9ACTN</name>
<keyword evidence="2" id="KW-0813">Transport</keyword>
<feature type="transmembrane region" description="Helical" evidence="8">
    <location>
        <begin position="231"/>
        <end position="250"/>
    </location>
</feature>
<evidence type="ECO:0000256" key="3">
    <source>
        <dbReference type="ARBA" id="ARBA00022475"/>
    </source>
</evidence>
<dbReference type="InterPro" id="IPR001851">
    <property type="entry name" value="ABC_transp_permease"/>
</dbReference>
<keyword evidence="3" id="KW-1003">Cell membrane</keyword>
<evidence type="ECO:0000256" key="1">
    <source>
        <dbReference type="ARBA" id="ARBA00004651"/>
    </source>
</evidence>
<gene>
    <name evidence="9" type="ORF">GCM10009606_15670</name>
</gene>
<feature type="transmembrane region" description="Helical" evidence="8">
    <location>
        <begin position="262"/>
        <end position="279"/>
    </location>
</feature>
<keyword evidence="10" id="KW-1185">Reference proteome</keyword>
<keyword evidence="5 8" id="KW-0812">Transmembrane</keyword>
<feature type="transmembrane region" description="Helical" evidence="8">
    <location>
        <begin position="138"/>
        <end position="158"/>
    </location>
</feature>
<evidence type="ECO:0000256" key="4">
    <source>
        <dbReference type="ARBA" id="ARBA00022519"/>
    </source>
</evidence>
<feature type="transmembrane region" description="Helical" evidence="8">
    <location>
        <begin position="178"/>
        <end position="200"/>
    </location>
</feature>
<organism evidence="9 10">
    <name type="scientific">Nocardioides aquiterrae</name>
    <dbReference type="NCBI Taxonomy" id="203799"/>
    <lineage>
        <taxon>Bacteria</taxon>
        <taxon>Bacillati</taxon>
        <taxon>Actinomycetota</taxon>
        <taxon>Actinomycetes</taxon>
        <taxon>Propionibacteriales</taxon>
        <taxon>Nocardioidaceae</taxon>
        <taxon>Nocardioides</taxon>
    </lineage>
</organism>
<dbReference type="EMBL" id="BAAAJE010000006">
    <property type="protein sequence ID" value="GAA1136432.1"/>
    <property type="molecule type" value="Genomic_DNA"/>
</dbReference>
<dbReference type="PANTHER" id="PTHR32196:SF21">
    <property type="entry name" value="ABC TRANSPORTER PERMEASE PROTEIN YPHD-RELATED"/>
    <property type="match status" value="1"/>
</dbReference>
<evidence type="ECO:0000256" key="8">
    <source>
        <dbReference type="SAM" id="Phobius"/>
    </source>
</evidence>
<dbReference type="CDD" id="cd06579">
    <property type="entry name" value="TM_PBP1_transp_AraH_like"/>
    <property type="match status" value="1"/>
</dbReference>
<keyword evidence="4" id="KW-0997">Cell inner membrane</keyword>
<accession>A0ABN1UC28</accession>
<feature type="transmembrane region" description="Helical" evidence="8">
    <location>
        <begin position="32"/>
        <end position="53"/>
    </location>
</feature>
<evidence type="ECO:0000313" key="10">
    <source>
        <dbReference type="Proteomes" id="UP001499979"/>
    </source>
</evidence>
<feature type="transmembrane region" description="Helical" evidence="8">
    <location>
        <begin position="110"/>
        <end position="131"/>
    </location>
</feature>
<protein>
    <submittedName>
        <fullName evidence="9">ABC transporter permease</fullName>
    </submittedName>
</protein>
<evidence type="ECO:0000256" key="7">
    <source>
        <dbReference type="ARBA" id="ARBA00023136"/>
    </source>
</evidence>
<reference evidence="9 10" key="1">
    <citation type="journal article" date="2019" name="Int. J. Syst. Evol. Microbiol.">
        <title>The Global Catalogue of Microorganisms (GCM) 10K type strain sequencing project: providing services to taxonomists for standard genome sequencing and annotation.</title>
        <authorList>
            <consortium name="The Broad Institute Genomics Platform"/>
            <consortium name="The Broad Institute Genome Sequencing Center for Infectious Disease"/>
            <person name="Wu L."/>
            <person name="Ma J."/>
        </authorList>
    </citation>
    <scope>NUCLEOTIDE SEQUENCE [LARGE SCALE GENOMIC DNA]</scope>
    <source>
        <strain evidence="9 10">JCM 11813</strain>
    </source>
</reference>
<evidence type="ECO:0000256" key="6">
    <source>
        <dbReference type="ARBA" id="ARBA00022989"/>
    </source>
</evidence>
<dbReference type="Pfam" id="PF02653">
    <property type="entry name" value="BPD_transp_2"/>
    <property type="match status" value="1"/>
</dbReference>
<dbReference type="PANTHER" id="PTHR32196">
    <property type="entry name" value="ABC TRANSPORTER PERMEASE PROTEIN YPHD-RELATED-RELATED"/>
    <property type="match status" value="1"/>
</dbReference>
<evidence type="ECO:0000256" key="2">
    <source>
        <dbReference type="ARBA" id="ARBA00022448"/>
    </source>
</evidence>
<keyword evidence="7 8" id="KW-0472">Membrane</keyword>
<proteinExistence type="predicted"/>
<evidence type="ECO:0000313" key="9">
    <source>
        <dbReference type="EMBL" id="GAA1136432.1"/>
    </source>
</evidence>
<evidence type="ECO:0000256" key="5">
    <source>
        <dbReference type="ARBA" id="ARBA00022692"/>
    </source>
</evidence>
<comment type="caution">
    <text evidence="9">The sequence shown here is derived from an EMBL/GenBank/DDBJ whole genome shotgun (WGS) entry which is preliminary data.</text>
</comment>